<dbReference type="PANTHER" id="PTHR11559">
    <property type="entry name" value="CARBOXYLESTERASE"/>
    <property type="match status" value="1"/>
</dbReference>
<evidence type="ECO:0000313" key="2">
    <source>
        <dbReference type="EMBL" id="ORJ19958.1"/>
    </source>
</evidence>
<protein>
    <recommendedName>
        <fullName evidence="1">Carboxylesterase type B domain-containing protein</fullName>
    </recommendedName>
</protein>
<reference evidence="2 3" key="1">
    <citation type="journal article" date="2017" name="Int. J. Syst. Evol. Microbiol.">
        <title>Rouxiella badensis sp. nov. and Rouxiella silvae sp. nov. isolated from peat bog soil in Germany and emendation of the genus description.</title>
        <authorList>
            <person name="Le Fleche-Mateos A."/>
            <person name="Kugler J.H."/>
            <person name="Hansen S.H."/>
            <person name="Syldatk C."/>
            <person name="Hausmann R."/>
            <person name="Lomprez F."/>
            <person name="Vandenbogaert M."/>
            <person name="Manuguerra J.C."/>
            <person name="Grimont P.A."/>
        </authorList>
    </citation>
    <scope>NUCLEOTIDE SEQUENCE [LARGE SCALE GENOMIC DNA]</scope>
    <source>
        <strain evidence="2 3">213</strain>
    </source>
</reference>
<name>A0ABX3TXN6_9GAMM</name>
<feature type="domain" description="Carboxylesterase type B" evidence="1">
    <location>
        <begin position="34"/>
        <end position="145"/>
    </location>
</feature>
<dbReference type="InterPro" id="IPR050309">
    <property type="entry name" value="Type-B_Carboxylest/Lipase"/>
</dbReference>
<evidence type="ECO:0000313" key="3">
    <source>
        <dbReference type="Proteomes" id="UP000192722"/>
    </source>
</evidence>
<dbReference type="Gene3D" id="3.40.50.1820">
    <property type="entry name" value="alpha/beta hydrolase"/>
    <property type="match status" value="1"/>
</dbReference>
<accession>A0ABX3TXN6</accession>
<dbReference type="InterPro" id="IPR029058">
    <property type="entry name" value="AB_hydrolase_fold"/>
</dbReference>
<organism evidence="2 3">
    <name type="scientific">Rouxiella silvae</name>
    <dbReference type="NCBI Taxonomy" id="1646373"/>
    <lineage>
        <taxon>Bacteria</taxon>
        <taxon>Pseudomonadati</taxon>
        <taxon>Pseudomonadota</taxon>
        <taxon>Gammaproteobacteria</taxon>
        <taxon>Enterobacterales</taxon>
        <taxon>Yersiniaceae</taxon>
        <taxon>Rouxiella</taxon>
    </lineage>
</organism>
<proteinExistence type="predicted"/>
<dbReference type="SUPFAM" id="SSF53474">
    <property type="entry name" value="alpha/beta-Hydrolases"/>
    <property type="match status" value="1"/>
</dbReference>
<dbReference type="InterPro" id="IPR002018">
    <property type="entry name" value="CarbesteraseB"/>
</dbReference>
<evidence type="ECO:0000259" key="1">
    <source>
        <dbReference type="Pfam" id="PF00135"/>
    </source>
</evidence>
<keyword evidence="3" id="KW-1185">Reference proteome</keyword>
<gene>
    <name evidence="2" type="ORF">BS639_17445</name>
</gene>
<dbReference type="Proteomes" id="UP000192722">
    <property type="component" value="Unassembled WGS sequence"/>
</dbReference>
<dbReference type="EMBL" id="MRWD01000045">
    <property type="protein sequence ID" value="ORJ19958.1"/>
    <property type="molecule type" value="Genomic_DNA"/>
</dbReference>
<comment type="caution">
    <text evidence="2">The sequence shown here is derived from an EMBL/GenBank/DDBJ whole genome shotgun (WGS) entry which is preliminary data.</text>
</comment>
<dbReference type="RefSeq" id="WP_084983780.1">
    <property type="nucleotide sequence ID" value="NZ_CBCSCF010000023.1"/>
</dbReference>
<dbReference type="Pfam" id="PF00135">
    <property type="entry name" value="COesterase"/>
    <property type="match status" value="1"/>
</dbReference>
<sequence length="156" mass="17569">MHCALKRLLIAADIGFLMPRLHAAEEKLTPLLQIDSGELRSIEQENMNAYLGIPYAKPPVGSLRWMPPQKNTPWKMPYSATKFGNFCAQNAELGVFGKAGGSEDYLYLNVYRSKDVKGCDKKLPVLFWIHGGSLWVGTSNDYDPSMNSPKERLRHI</sequence>